<evidence type="ECO:0000313" key="5">
    <source>
        <dbReference type="EMBL" id="GEP84566.1"/>
    </source>
</evidence>
<accession>A0A239TRW2</accession>
<dbReference type="Pfam" id="PF00072">
    <property type="entry name" value="Response_reg"/>
    <property type="match status" value="1"/>
</dbReference>
<evidence type="ECO:0000256" key="1">
    <source>
        <dbReference type="ARBA" id="ARBA00022553"/>
    </source>
</evidence>
<reference evidence="5 6" key="1">
    <citation type="submission" date="2019-07" db="EMBL/GenBank/DDBJ databases">
        <title>Whole genome shotgun sequence of Staphylococcus piscifermentans NBRC 109625.</title>
        <authorList>
            <person name="Hosoyama A."/>
            <person name="Uohara A."/>
            <person name="Ohji S."/>
            <person name="Ichikawa N."/>
        </authorList>
    </citation>
    <scope>NUCLEOTIDE SEQUENCE [LARGE SCALE GENOMIC DNA]</scope>
    <source>
        <strain evidence="5 6">NBRC 109625</strain>
    </source>
</reference>
<evidence type="ECO:0000256" key="2">
    <source>
        <dbReference type="ARBA" id="ARBA00023015"/>
    </source>
</evidence>
<keyword evidence="6" id="KW-1185">Reference proteome</keyword>
<keyword evidence="4" id="KW-0804">Transcription</keyword>
<organism evidence="5 6">
    <name type="scientific">Staphylococcus piscifermentans</name>
    <dbReference type="NCBI Taxonomy" id="70258"/>
    <lineage>
        <taxon>Bacteria</taxon>
        <taxon>Bacillati</taxon>
        <taxon>Bacillota</taxon>
        <taxon>Bacilli</taxon>
        <taxon>Bacillales</taxon>
        <taxon>Staphylococcaceae</taxon>
        <taxon>Staphylococcus</taxon>
    </lineage>
</organism>
<keyword evidence="2" id="KW-0805">Transcription regulation</keyword>
<protein>
    <submittedName>
        <fullName evidence="5">DNA-binding response regulator</fullName>
    </submittedName>
</protein>
<evidence type="ECO:0000256" key="4">
    <source>
        <dbReference type="ARBA" id="ARBA00023163"/>
    </source>
</evidence>
<evidence type="ECO:0000313" key="6">
    <source>
        <dbReference type="Proteomes" id="UP000321736"/>
    </source>
</evidence>
<dbReference type="InterPro" id="IPR016032">
    <property type="entry name" value="Sig_transdc_resp-reg_C-effctor"/>
</dbReference>
<sequence>MIKVVLAEDQEMLRQAMVQLISMNDDIEIVFDSADGKKAWDFIKTNQPDVAILDIEMPGLTGLEVLGKIREADISTKVIIVTTFKRPGYFERAVANNVDAYVLKERSVEELVHTIHTVMEGKKEYSQSLMTTFFSEKNPLTPSEQLILKEIGNGYSSKEIADKLYLSDGTVRNYTSAAIDKLEAENRFDAWKIAESKGWII</sequence>
<keyword evidence="1" id="KW-0597">Phosphoprotein</keyword>
<dbReference type="GO" id="GO:0000160">
    <property type="term" value="P:phosphorelay signal transduction system"/>
    <property type="evidence" value="ECO:0007669"/>
    <property type="project" value="InterPro"/>
</dbReference>
<dbReference type="InterPro" id="IPR000792">
    <property type="entry name" value="Tscrpt_reg_LuxR_C"/>
</dbReference>
<proteinExistence type="predicted"/>
<dbReference type="GO" id="GO:0003677">
    <property type="term" value="F:DNA binding"/>
    <property type="evidence" value="ECO:0007669"/>
    <property type="project" value="UniProtKB-KW"/>
</dbReference>
<dbReference type="PROSITE" id="PS50110">
    <property type="entry name" value="RESPONSE_REGULATORY"/>
    <property type="match status" value="1"/>
</dbReference>
<dbReference type="InterPro" id="IPR011006">
    <property type="entry name" value="CheY-like_superfamily"/>
</dbReference>
<dbReference type="GO" id="GO:0006355">
    <property type="term" value="P:regulation of DNA-templated transcription"/>
    <property type="evidence" value="ECO:0007669"/>
    <property type="project" value="InterPro"/>
</dbReference>
<keyword evidence="3 5" id="KW-0238">DNA-binding</keyword>
<dbReference type="SUPFAM" id="SSF52172">
    <property type="entry name" value="CheY-like"/>
    <property type="match status" value="1"/>
</dbReference>
<comment type="caution">
    <text evidence="5">The sequence shown here is derived from an EMBL/GenBank/DDBJ whole genome shotgun (WGS) entry which is preliminary data.</text>
</comment>
<dbReference type="InterPro" id="IPR001789">
    <property type="entry name" value="Sig_transdc_resp-reg_receiver"/>
</dbReference>
<dbReference type="SMART" id="SM00448">
    <property type="entry name" value="REC"/>
    <property type="match status" value="1"/>
</dbReference>
<dbReference type="SMART" id="SM00421">
    <property type="entry name" value="HTH_LUXR"/>
    <property type="match status" value="1"/>
</dbReference>
<dbReference type="CDD" id="cd19930">
    <property type="entry name" value="REC_DesR-like"/>
    <property type="match status" value="1"/>
</dbReference>
<dbReference type="PANTHER" id="PTHR43214">
    <property type="entry name" value="TWO-COMPONENT RESPONSE REGULATOR"/>
    <property type="match status" value="1"/>
</dbReference>
<dbReference type="PANTHER" id="PTHR43214:SF42">
    <property type="entry name" value="TRANSCRIPTIONAL REGULATORY PROTEIN DESR"/>
    <property type="match status" value="1"/>
</dbReference>
<dbReference type="Gene3D" id="3.40.50.2300">
    <property type="match status" value="1"/>
</dbReference>
<dbReference type="EMBL" id="BKAR01000012">
    <property type="protein sequence ID" value="GEP84566.1"/>
    <property type="molecule type" value="Genomic_DNA"/>
</dbReference>
<dbReference type="InterPro" id="IPR039420">
    <property type="entry name" value="WalR-like"/>
</dbReference>
<dbReference type="PRINTS" id="PR00038">
    <property type="entry name" value="HTHLUXR"/>
</dbReference>
<dbReference type="AlphaFoldDB" id="A0A239TRW2"/>
<evidence type="ECO:0000256" key="3">
    <source>
        <dbReference type="ARBA" id="ARBA00023125"/>
    </source>
</evidence>
<dbReference type="OrthoDB" id="9780153at2"/>
<dbReference type="Proteomes" id="UP000321736">
    <property type="component" value="Unassembled WGS sequence"/>
</dbReference>
<name>A0A239TRW2_9STAP</name>
<dbReference type="PROSITE" id="PS00622">
    <property type="entry name" value="HTH_LUXR_1"/>
    <property type="match status" value="1"/>
</dbReference>
<dbReference type="CDD" id="cd06170">
    <property type="entry name" value="LuxR_C_like"/>
    <property type="match status" value="1"/>
</dbReference>
<gene>
    <name evidence="5" type="ORF">SPI02_11510</name>
</gene>
<dbReference type="SUPFAM" id="SSF46894">
    <property type="entry name" value="C-terminal effector domain of the bipartite response regulators"/>
    <property type="match status" value="1"/>
</dbReference>
<dbReference type="Pfam" id="PF00196">
    <property type="entry name" value="GerE"/>
    <property type="match status" value="1"/>
</dbReference>
<dbReference type="RefSeq" id="WP_095103992.1">
    <property type="nucleotide sequence ID" value="NZ_BKAR01000012.1"/>
</dbReference>
<dbReference type="PROSITE" id="PS50043">
    <property type="entry name" value="HTH_LUXR_2"/>
    <property type="match status" value="1"/>
</dbReference>